<evidence type="ECO:0000313" key="2">
    <source>
        <dbReference type="Proteomes" id="UP001174205"/>
    </source>
</evidence>
<name>A0ABT8JEW0_9BACL</name>
<keyword evidence="2" id="KW-1185">Reference proteome</keyword>
<reference evidence="1" key="1">
    <citation type="submission" date="2023-03" db="EMBL/GenBank/DDBJ databases">
        <title>MT1 and MT2 Draft Genomes of Novel Species.</title>
        <authorList>
            <person name="Venkateswaran K."/>
        </authorList>
    </citation>
    <scope>NUCLEOTIDE SEQUENCE</scope>
    <source>
        <strain evidence="1">F6_3S_P_1C</strain>
    </source>
</reference>
<dbReference type="EMBL" id="JAROCD010000008">
    <property type="protein sequence ID" value="MDN4603047.1"/>
    <property type="molecule type" value="Genomic_DNA"/>
</dbReference>
<proteinExistence type="predicted"/>
<comment type="caution">
    <text evidence="1">The sequence shown here is derived from an EMBL/GenBank/DDBJ whole genome shotgun (WGS) entry which is preliminary data.</text>
</comment>
<evidence type="ECO:0000313" key="1">
    <source>
        <dbReference type="EMBL" id="MDN4603047.1"/>
    </source>
</evidence>
<gene>
    <name evidence="1" type="ORF">P5G61_17550</name>
</gene>
<accession>A0ABT8JEW0</accession>
<dbReference type="Proteomes" id="UP001174205">
    <property type="component" value="Unassembled WGS sequence"/>
</dbReference>
<protein>
    <submittedName>
        <fullName evidence="1">Uncharacterized protein</fullName>
    </submittedName>
</protein>
<dbReference type="RefSeq" id="WP_301247696.1">
    <property type="nucleotide sequence ID" value="NZ_JAROCD010000008.1"/>
</dbReference>
<sequence length="66" mass="7165">MSENHKCPKDSFSSCRENVTTTGADSGLRLRVYHPGRWPCCRHQSGGSNALGQRAASEFIGAAVDR</sequence>
<organism evidence="1 2">
    <name type="scientific">Paenibacillus vandeheii</name>
    <dbReference type="NCBI Taxonomy" id="3035917"/>
    <lineage>
        <taxon>Bacteria</taxon>
        <taxon>Bacillati</taxon>
        <taxon>Bacillota</taxon>
        <taxon>Bacilli</taxon>
        <taxon>Bacillales</taxon>
        <taxon>Paenibacillaceae</taxon>
        <taxon>Paenibacillus</taxon>
    </lineage>
</organism>